<feature type="transmembrane region" description="Helical" evidence="5">
    <location>
        <begin position="181"/>
        <end position="202"/>
    </location>
</feature>
<keyword evidence="9" id="KW-1185">Reference proteome</keyword>
<evidence type="ECO:0000256" key="1">
    <source>
        <dbReference type="ARBA" id="ARBA00023224"/>
    </source>
</evidence>
<feature type="coiled-coil region" evidence="4">
    <location>
        <begin position="304"/>
        <end position="331"/>
    </location>
</feature>
<feature type="domain" description="HAMP" evidence="7">
    <location>
        <begin position="204"/>
        <end position="256"/>
    </location>
</feature>
<evidence type="ECO:0000259" key="6">
    <source>
        <dbReference type="PROSITE" id="PS50111"/>
    </source>
</evidence>
<dbReference type="CDD" id="cd06225">
    <property type="entry name" value="HAMP"/>
    <property type="match status" value="1"/>
</dbReference>
<reference evidence="8 9" key="1">
    <citation type="submission" date="2021-01" db="EMBL/GenBank/DDBJ databases">
        <title>Genome public.</title>
        <authorList>
            <person name="Liu C."/>
            <person name="Sun Q."/>
        </authorList>
    </citation>
    <scope>NUCLEOTIDE SEQUENCE [LARGE SCALE GENOMIC DNA]</scope>
    <source>
        <strain evidence="8 9">YIM B02515</strain>
    </source>
</reference>
<dbReference type="Pfam" id="PF00672">
    <property type="entry name" value="HAMP"/>
    <property type="match status" value="1"/>
</dbReference>
<evidence type="ECO:0000256" key="5">
    <source>
        <dbReference type="SAM" id="Phobius"/>
    </source>
</evidence>
<feature type="transmembrane region" description="Helical" evidence="5">
    <location>
        <begin position="12"/>
        <end position="30"/>
    </location>
</feature>
<gene>
    <name evidence="8" type="ORF">JK636_17600</name>
</gene>
<protein>
    <submittedName>
        <fullName evidence="8">HAMP domain-containing protein</fullName>
    </submittedName>
</protein>
<organism evidence="8 9">
    <name type="scientific">Clostridium rhizosphaerae</name>
    <dbReference type="NCBI Taxonomy" id="2803861"/>
    <lineage>
        <taxon>Bacteria</taxon>
        <taxon>Bacillati</taxon>
        <taxon>Bacillota</taxon>
        <taxon>Clostridia</taxon>
        <taxon>Eubacteriales</taxon>
        <taxon>Clostridiaceae</taxon>
        <taxon>Clostridium</taxon>
    </lineage>
</organism>
<evidence type="ECO:0000313" key="8">
    <source>
        <dbReference type="EMBL" id="MBL4937534.1"/>
    </source>
</evidence>
<evidence type="ECO:0000256" key="4">
    <source>
        <dbReference type="SAM" id="Coils"/>
    </source>
</evidence>
<evidence type="ECO:0000256" key="2">
    <source>
        <dbReference type="ARBA" id="ARBA00029447"/>
    </source>
</evidence>
<keyword evidence="5" id="KW-0472">Membrane</keyword>
<evidence type="ECO:0000313" key="9">
    <source>
        <dbReference type="Proteomes" id="UP000632377"/>
    </source>
</evidence>
<dbReference type="EMBL" id="JAESWC010000014">
    <property type="protein sequence ID" value="MBL4937534.1"/>
    <property type="molecule type" value="Genomic_DNA"/>
</dbReference>
<dbReference type="PANTHER" id="PTHR32089:SF112">
    <property type="entry name" value="LYSOZYME-LIKE PROTEIN-RELATED"/>
    <property type="match status" value="1"/>
</dbReference>
<dbReference type="SUPFAM" id="SSF103190">
    <property type="entry name" value="Sensory domain-like"/>
    <property type="match status" value="1"/>
</dbReference>
<dbReference type="PANTHER" id="PTHR32089">
    <property type="entry name" value="METHYL-ACCEPTING CHEMOTAXIS PROTEIN MCPB"/>
    <property type="match status" value="1"/>
</dbReference>
<dbReference type="SMART" id="SM00283">
    <property type="entry name" value="MA"/>
    <property type="match status" value="1"/>
</dbReference>
<dbReference type="SUPFAM" id="SSF58104">
    <property type="entry name" value="Methyl-accepting chemotaxis protein (MCP) signaling domain"/>
    <property type="match status" value="1"/>
</dbReference>
<dbReference type="PROSITE" id="PS50111">
    <property type="entry name" value="CHEMOTAXIS_TRANSDUC_2"/>
    <property type="match status" value="1"/>
</dbReference>
<dbReference type="Gene3D" id="6.10.340.10">
    <property type="match status" value="1"/>
</dbReference>
<proteinExistence type="inferred from homology"/>
<dbReference type="Pfam" id="PF00015">
    <property type="entry name" value="MCPsignal"/>
    <property type="match status" value="1"/>
</dbReference>
<dbReference type="InterPro" id="IPR003660">
    <property type="entry name" value="HAMP_dom"/>
</dbReference>
<dbReference type="SMART" id="SM00304">
    <property type="entry name" value="HAMP"/>
    <property type="match status" value="1"/>
</dbReference>
<name>A0ABS1TGT2_9CLOT</name>
<dbReference type="InterPro" id="IPR004089">
    <property type="entry name" value="MCPsignal_dom"/>
</dbReference>
<keyword evidence="5" id="KW-0812">Transmembrane</keyword>
<dbReference type="Proteomes" id="UP000632377">
    <property type="component" value="Unassembled WGS sequence"/>
</dbReference>
<dbReference type="Gene3D" id="1.10.287.950">
    <property type="entry name" value="Methyl-accepting chemotaxis protein"/>
    <property type="match status" value="1"/>
</dbReference>
<feature type="domain" description="Methyl-accepting transducer" evidence="6">
    <location>
        <begin position="275"/>
        <end position="532"/>
    </location>
</feature>
<dbReference type="PROSITE" id="PS50885">
    <property type="entry name" value="HAMP"/>
    <property type="match status" value="1"/>
</dbReference>
<evidence type="ECO:0000256" key="3">
    <source>
        <dbReference type="PROSITE-ProRule" id="PRU00284"/>
    </source>
</evidence>
<dbReference type="InterPro" id="IPR029151">
    <property type="entry name" value="Sensor-like_sf"/>
</dbReference>
<accession>A0ABS1TGT2</accession>
<keyword evidence="5" id="KW-1133">Transmembrane helix</keyword>
<keyword evidence="1 3" id="KW-0807">Transducer</keyword>
<comment type="caution">
    <text evidence="8">The sequence shown here is derived from an EMBL/GenBank/DDBJ whole genome shotgun (WGS) entry which is preliminary data.</text>
</comment>
<dbReference type="RefSeq" id="WP_202750278.1">
    <property type="nucleotide sequence ID" value="NZ_JAESWC010000014.1"/>
</dbReference>
<evidence type="ECO:0000259" key="7">
    <source>
        <dbReference type="PROSITE" id="PS50885"/>
    </source>
</evidence>
<keyword evidence="4" id="KW-0175">Coiled coil</keyword>
<comment type="similarity">
    <text evidence="2">Belongs to the methyl-accepting chemotaxis (MCP) protein family.</text>
</comment>
<sequence>MFKSLKTKILASMFLLTLICTLTFMGVSYYEMRTAVTNQMKNDGENLVTVVNREVSKYNLSDGEKISEVLKEVKDQSKDNISYLSLSDTNLKVIASSDDNFAAANKSDKSTDAVASASTENTAAVTGNIKQGKSTGYIYKTDKGDKVYNVSTPFYQGDKLVGNISVGISLNAMNSMIASSMIQIIIISLIVQFIAVILGIIISKNITTPIVNVVNKLDDFSRGDFTVKFESRTKDEIKKLTNALNKSVEMLKQMITDTKGNMEELSKVSCTLKSSSQKVENSSKVVSESITEVAQGIEEQDGNIGQVTTALEKFNQELEQIQAKVNNTTSSSAAIEKTADVGAEKIKELIGSIEEVRDSFGYAASNIQLLSEDTNKIGEIMNVINSVAEQTNLLALNAAIEAARAGEAGKGFSVVAEEIRKLAEQVVSSSKSINDIIGGIVTNVEGVVDTTKDISSKIESQISIIDDTRYAFKNIQTEVHNTTPQFKNISEGLKNIVQEEETLTSNVHEVSAISEQISASTQEISASVQEHALTMRQFTNLASKIDEMTNKVNDSVGKFKID</sequence>